<reference evidence="1 2" key="1">
    <citation type="journal article" date="2012" name="PLoS Genet.">
        <title>Comparative Genomics of Plant-Associated Pseudomonas spp.: Insights into Diversity and Inheritance of Traits Involved in Multitrophic Interactions.</title>
        <authorList>
            <person name="Loper J.E."/>
            <person name="Hassan K.A."/>
            <person name="Mavrodi D.V."/>
            <person name="Davis E.W.II."/>
            <person name="Lim C.K."/>
            <person name="Shaffer B.T."/>
            <person name="Elbourne L.D."/>
            <person name="Stockwell V.O."/>
            <person name="Hartney S.L."/>
            <person name="Breakwell K."/>
            <person name="Henkels M.D."/>
            <person name="Tetu S.G."/>
            <person name="Rangel L.I."/>
            <person name="Kidarsa T.A."/>
            <person name="Wilson N.L."/>
            <person name="van de Mortel J.E."/>
            <person name="Song C."/>
            <person name="Blumhagen R."/>
            <person name="Radune D."/>
            <person name="Hostetler J.B."/>
            <person name="Brinkac L.M."/>
            <person name="Durkin A.S."/>
            <person name="Kluepfel D.A."/>
            <person name="Wechter W.P."/>
            <person name="Anderson A.J."/>
            <person name="Kim Y.C."/>
            <person name="Pierson L.S.III."/>
            <person name="Pierson E.A."/>
            <person name="Lindow S.E."/>
            <person name="Kobayashi D.Y."/>
            <person name="Raaijmakers J.M."/>
            <person name="Weller D.M."/>
            <person name="Thomashow L.S."/>
            <person name="Allen A.E."/>
            <person name="Paulsen I.T."/>
        </authorList>
    </citation>
    <scope>NUCLEOTIDE SEQUENCE [LARGE SCALE GENOMIC DNA]</scope>
    <source>
        <strain evidence="1 2">O6</strain>
    </source>
</reference>
<organism evidence="1 2">
    <name type="scientific">Pseudomonas chlororaphis O6</name>
    <dbReference type="NCBI Taxonomy" id="1037915"/>
    <lineage>
        <taxon>Bacteria</taxon>
        <taxon>Pseudomonadati</taxon>
        <taxon>Pseudomonadota</taxon>
        <taxon>Gammaproteobacteria</taxon>
        <taxon>Pseudomonadales</taxon>
        <taxon>Pseudomonadaceae</taxon>
        <taxon>Pseudomonas</taxon>
    </lineage>
</organism>
<name>A0AB33WTD0_9PSED</name>
<dbReference type="EMBL" id="AHOT01000019">
    <property type="protein sequence ID" value="EIM16368.1"/>
    <property type="molecule type" value="Genomic_DNA"/>
</dbReference>
<proteinExistence type="predicted"/>
<evidence type="ECO:0000313" key="2">
    <source>
        <dbReference type="Proteomes" id="UP000003790"/>
    </source>
</evidence>
<sequence length="69" mass="7913">MCTALPEIQAPRLALTEPCAHQPQAKGWPIFSRRLCGSRIQARDCQGGWWRRCWVWPQDSSTTQWPSSS</sequence>
<dbReference type="AlphaFoldDB" id="A0AB33WTD0"/>
<accession>A0AB33WTD0</accession>
<protein>
    <submittedName>
        <fullName evidence="1">Uncharacterized protein</fullName>
    </submittedName>
</protein>
<gene>
    <name evidence="1" type="ORF">PchlO6_0943</name>
</gene>
<dbReference type="Proteomes" id="UP000003790">
    <property type="component" value="Chromosome"/>
</dbReference>
<comment type="caution">
    <text evidence="1">The sequence shown here is derived from an EMBL/GenBank/DDBJ whole genome shotgun (WGS) entry which is preliminary data.</text>
</comment>
<evidence type="ECO:0000313" key="1">
    <source>
        <dbReference type="EMBL" id="EIM16368.1"/>
    </source>
</evidence>